<dbReference type="GO" id="GO:0046513">
    <property type="term" value="P:ceramide biosynthetic process"/>
    <property type="evidence" value="ECO:0007669"/>
    <property type="project" value="TreeGrafter"/>
</dbReference>
<comment type="similarity">
    <text evidence="2">Belongs to the acid sphingomyelinase family.</text>
</comment>
<evidence type="ECO:0000313" key="14">
    <source>
        <dbReference type="Proteomes" id="UP001153620"/>
    </source>
</evidence>
<feature type="binding site" evidence="9">
    <location>
        <position position="214"/>
    </location>
    <ligand>
        <name>Zn(2+)</name>
        <dbReference type="ChEBI" id="CHEBI:29105"/>
        <label>2</label>
    </ligand>
</feature>
<feature type="binding site" evidence="9">
    <location>
        <position position="174"/>
    </location>
    <ligand>
        <name>Zn(2+)</name>
        <dbReference type="ChEBI" id="CHEBI:29105"/>
        <label>1</label>
    </ligand>
</feature>
<comment type="subcellular location">
    <subcellularLocation>
        <location evidence="1">Secreted</location>
    </subcellularLocation>
</comment>
<dbReference type="GO" id="GO:0061750">
    <property type="term" value="F:acid sphingomyelin phosphodiesterase activity"/>
    <property type="evidence" value="ECO:0007669"/>
    <property type="project" value="TreeGrafter"/>
</dbReference>
<feature type="disulfide bond" evidence="10">
    <location>
        <begin position="118"/>
        <end position="123"/>
    </location>
</feature>
<keyword evidence="8" id="KW-0325">Glycoprotein</keyword>
<dbReference type="GO" id="GO:0016020">
    <property type="term" value="C:membrane"/>
    <property type="evidence" value="ECO:0007669"/>
    <property type="project" value="GOC"/>
</dbReference>
<feature type="binding site" evidence="9">
    <location>
        <position position="105"/>
    </location>
    <ligand>
        <name>Zn(2+)</name>
        <dbReference type="ChEBI" id="CHEBI:29105"/>
        <label>1</label>
    </ligand>
</feature>
<reference evidence="13" key="1">
    <citation type="submission" date="2022-01" db="EMBL/GenBank/DDBJ databases">
        <authorList>
            <person name="King R."/>
        </authorList>
    </citation>
    <scope>NUCLEOTIDE SEQUENCE</scope>
</reference>
<keyword evidence="14" id="KW-1185">Reference proteome</keyword>
<evidence type="ECO:0000256" key="7">
    <source>
        <dbReference type="ARBA" id="ARBA00022833"/>
    </source>
</evidence>
<dbReference type="OrthoDB" id="282973at2759"/>
<feature type="disulfide bond" evidence="10">
    <location>
        <begin position="124"/>
        <end position="145"/>
    </location>
</feature>
<keyword evidence="4 9" id="KW-0479">Metal-binding</keyword>
<name>A0A9N9S5E5_9DIPT</name>
<dbReference type="InterPro" id="IPR041805">
    <property type="entry name" value="ASMase/PPN1_MPP"/>
</dbReference>
<evidence type="ECO:0000256" key="8">
    <source>
        <dbReference type="ARBA" id="ARBA00023180"/>
    </source>
</evidence>
<evidence type="ECO:0000313" key="13">
    <source>
        <dbReference type="EMBL" id="CAG9809638.1"/>
    </source>
</evidence>
<keyword evidence="10" id="KW-1015">Disulfide bond</keyword>
<keyword evidence="6" id="KW-0378">Hydrolase</keyword>
<gene>
    <name evidence="13" type="ORF">CHIRRI_LOCUS12458</name>
</gene>
<dbReference type="EMBL" id="OU895879">
    <property type="protein sequence ID" value="CAG9809638.1"/>
    <property type="molecule type" value="Genomic_DNA"/>
</dbReference>
<proteinExistence type="inferred from homology"/>
<evidence type="ECO:0000256" key="3">
    <source>
        <dbReference type="ARBA" id="ARBA00022525"/>
    </source>
</evidence>
<keyword evidence="3" id="KW-0964">Secreted</keyword>
<dbReference type="InterPro" id="IPR004843">
    <property type="entry name" value="Calcineurin-like_PHP"/>
</dbReference>
<dbReference type="Proteomes" id="UP001153620">
    <property type="component" value="Chromosome 3"/>
</dbReference>
<evidence type="ECO:0000259" key="11">
    <source>
        <dbReference type="Pfam" id="PF00149"/>
    </source>
</evidence>
<reference evidence="13" key="2">
    <citation type="submission" date="2022-10" db="EMBL/GenBank/DDBJ databases">
        <authorList>
            <consortium name="ENA_rothamsted_submissions"/>
            <consortium name="culmorum"/>
            <person name="King R."/>
        </authorList>
    </citation>
    <scope>NUCLEOTIDE SEQUENCE</scope>
</reference>
<evidence type="ECO:0000256" key="6">
    <source>
        <dbReference type="ARBA" id="ARBA00022801"/>
    </source>
</evidence>
<organism evidence="13 14">
    <name type="scientific">Chironomus riparius</name>
    <dbReference type="NCBI Taxonomy" id="315576"/>
    <lineage>
        <taxon>Eukaryota</taxon>
        <taxon>Metazoa</taxon>
        <taxon>Ecdysozoa</taxon>
        <taxon>Arthropoda</taxon>
        <taxon>Hexapoda</taxon>
        <taxon>Insecta</taxon>
        <taxon>Pterygota</taxon>
        <taxon>Neoptera</taxon>
        <taxon>Endopterygota</taxon>
        <taxon>Diptera</taxon>
        <taxon>Nematocera</taxon>
        <taxon>Chironomoidea</taxon>
        <taxon>Chironomidae</taxon>
        <taxon>Chironominae</taxon>
        <taxon>Chironomus</taxon>
    </lineage>
</organism>
<dbReference type="Pfam" id="PF19272">
    <property type="entry name" value="ASMase_C"/>
    <property type="match status" value="1"/>
</dbReference>
<feature type="binding site" evidence="9">
    <location>
        <position position="322"/>
    </location>
    <ligand>
        <name>Zn(2+)</name>
        <dbReference type="ChEBI" id="CHEBI:29105"/>
        <label>2</label>
    </ligand>
</feature>
<evidence type="ECO:0000256" key="1">
    <source>
        <dbReference type="ARBA" id="ARBA00004613"/>
    </source>
</evidence>
<dbReference type="GO" id="GO:0006685">
    <property type="term" value="P:sphingomyelin catabolic process"/>
    <property type="evidence" value="ECO:0007669"/>
    <property type="project" value="InterPro"/>
</dbReference>
<dbReference type="GO" id="GO:0005615">
    <property type="term" value="C:extracellular space"/>
    <property type="evidence" value="ECO:0007669"/>
    <property type="project" value="TreeGrafter"/>
</dbReference>
<evidence type="ECO:0000256" key="5">
    <source>
        <dbReference type="ARBA" id="ARBA00022729"/>
    </source>
</evidence>
<dbReference type="AlphaFoldDB" id="A0A9N9S5E5"/>
<feature type="domain" description="Sphingomyelin phosphodiesterase C-terminal" evidence="12">
    <location>
        <begin position="388"/>
        <end position="495"/>
    </location>
</feature>
<dbReference type="PIRSF" id="PIRSF000948">
    <property type="entry name" value="Sphingomy_PDE"/>
    <property type="match status" value="1"/>
</dbReference>
<evidence type="ECO:0000259" key="12">
    <source>
        <dbReference type="Pfam" id="PF19272"/>
    </source>
</evidence>
<evidence type="ECO:0000256" key="10">
    <source>
        <dbReference type="PIRSR" id="PIRSR000948-2"/>
    </source>
</evidence>
<keyword evidence="5" id="KW-0732">Signal</keyword>
<dbReference type="GO" id="GO:0046872">
    <property type="term" value="F:metal ion binding"/>
    <property type="evidence" value="ECO:0007669"/>
    <property type="project" value="UniProtKB-KW"/>
</dbReference>
<evidence type="ECO:0000256" key="9">
    <source>
        <dbReference type="PIRSR" id="PIRSR000948-1"/>
    </source>
</evidence>
<dbReference type="Gene3D" id="3.60.21.10">
    <property type="match status" value="1"/>
</dbReference>
<dbReference type="PANTHER" id="PTHR10340">
    <property type="entry name" value="SPHINGOMYELIN PHOSPHODIESTERASE"/>
    <property type="match status" value="1"/>
</dbReference>
<evidence type="ECO:0000256" key="2">
    <source>
        <dbReference type="ARBA" id="ARBA00008234"/>
    </source>
</evidence>
<feature type="domain" description="Calcineurin-like phosphoesterase" evidence="11">
    <location>
        <begin position="96"/>
        <end position="359"/>
    </location>
</feature>
<dbReference type="InterPro" id="IPR045473">
    <property type="entry name" value="ASM_C"/>
</dbReference>
<dbReference type="SUPFAM" id="SSF56300">
    <property type="entry name" value="Metallo-dependent phosphatases"/>
    <property type="match status" value="1"/>
</dbReference>
<comment type="cofactor">
    <cofactor evidence="9">
        <name>Zn(2+)</name>
        <dbReference type="ChEBI" id="CHEBI:29105"/>
    </cofactor>
    <text evidence="9">Binds 2 Zn(2+) ions per subunit.</text>
</comment>
<dbReference type="InterPro" id="IPR011160">
    <property type="entry name" value="Sphingomy_PDE"/>
</dbReference>
<accession>A0A9N9S5E5</accession>
<dbReference type="GO" id="GO:0005764">
    <property type="term" value="C:lysosome"/>
    <property type="evidence" value="ECO:0007669"/>
    <property type="project" value="TreeGrafter"/>
</dbReference>
<feature type="disulfide bond" evidence="10">
    <location>
        <begin position="282"/>
        <end position="330"/>
    </location>
</feature>
<dbReference type="Pfam" id="PF00149">
    <property type="entry name" value="Metallophos"/>
    <property type="match status" value="1"/>
</dbReference>
<feature type="binding site" evidence="9">
    <location>
        <position position="358"/>
    </location>
    <ligand>
        <name>Zn(2+)</name>
        <dbReference type="ChEBI" id="CHEBI:29105"/>
        <label>1</label>
    </ligand>
</feature>
<protein>
    <recommendedName>
        <fullName evidence="15">Sphingomyelin phosphodiesterase</fullName>
    </recommendedName>
</protein>
<dbReference type="CDD" id="cd00842">
    <property type="entry name" value="MPP_ASMase"/>
    <property type="match status" value="1"/>
</dbReference>
<feature type="disulfide bond" evidence="10">
    <location>
        <begin position="16"/>
        <end position="27"/>
    </location>
</feature>
<keyword evidence="7 9" id="KW-0862">Zinc</keyword>
<sequence length="516" mass="60013">MGDSRDNLAWSAIQICRLATSFSYEVCKGLVNINIDTILFVIETRPKITQRSICALFLQQECGELDESLNFHINISPLTSRSTKPKSIKRSTSQTIKIIQFTDLHFDPEYVVGGNANCNDPLCCRKESVSNDSVKAGYWGDYRKCDMPWHLVEHAIKHMAEQHPDADFIYYTGDFVAHNVWDTTIDNNIALMDQLYQLMMEAFGSKAIYPILGNHEAHPVNVFAPSSINQKEFSSQWLYNYAASIWSKWLPASTQQTIQKGGYYTLLIKPGLRLIALNNNDCYIFNWWVLYSIEDIQEQLQWLHDTLLNAEKNNERVHILAHIPSGDGSCFKYWSREYRRVIERFYRIISAQFNGHSHYNEFNVFYETNNINNPISVAWNGGSITTYYDVNPNYNIYYVDAENFHVNDYESWIFNLTEANQDSIKSPQWHRQYSFKDNFKIPDLMPSSLDNLLLSMTTDRSMARQYFRYKIKDGDPFLKSDCQDDCLRDHVCEISINEIGDDRKCKELLKNSFSSD</sequence>
<feature type="binding site" evidence="9">
    <location>
        <position position="174"/>
    </location>
    <ligand>
        <name>Zn(2+)</name>
        <dbReference type="ChEBI" id="CHEBI:29105"/>
        <label>2</label>
    </ligand>
</feature>
<dbReference type="PANTHER" id="PTHR10340:SF29">
    <property type="entry name" value="SPHINGOMYELIN PHOSPHODIESTERASE"/>
    <property type="match status" value="1"/>
</dbReference>
<feature type="disulfide bond" evidence="10">
    <location>
        <begin position="482"/>
        <end position="486"/>
    </location>
</feature>
<dbReference type="InterPro" id="IPR029052">
    <property type="entry name" value="Metallo-depent_PP-like"/>
</dbReference>
<feature type="binding site" evidence="9">
    <location>
        <position position="103"/>
    </location>
    <ligand>
        <name>Zn(2+)</name>
        <dbReference type="ChEBI" id="CHEBI:29105"/>
        <label>1</label>
    </ligand>
</feature>
<feature type="binding site" evidence="9">
    <location>
        <position position="356"/>
    </location>
    <ligand>
        <name>Zn(2+)</name>
        <dbReference type="ChEBI" id="CHEBI:29105"/>
        <label>2</label>
    </ligand>
</feature>
<evidence type="ECO:0008006" key="15">
    <source>
        <dbReference type="Google" id="ProtNLM"/>
    </source>
</evidence>
<evidence type="ECO:0000256" key="4">
    <source>
        <dbReference type="ARBA" id="ARBA00022723"/>
    </source>
</evidence>